<dbReference type="GO" id="GO:0003725">
    <property type="term" value="F:double-stranded RNA binding"/>
    <property type="evidence" value="ECO:0007669"/>
    <property type="project" value="TreeGrafter"/>
</dbReference>
<evidence type="ECO:0000259" key="9">
    <source>
        <dbReference type="PROSITE" id="PS50142"/>
    </source>
</evidence>
<name>A0A2U1S830_9EURY</name>
<dbReference type="NCBIfam" id="TIGR02191">
    <property type="entry name" value="RNaseIII"/>
    <property type="match status" value="1"/>
</dbReference>
<dbReference type="FunFam" id="1.10.1520.10:FF:000001">
    <property type="entry name" value="Ribonuclease 3"/>
    <property type="match status" value="1"/>
</dbReference>
<evidence type="ECO:0000256" key="4">
    <source>
        <dbReference type="ARBA" id="ARBA00022722"/>
    </source>
</evidence>
<evidence type="ECO:0000256" key="2">
    <source>
        <dbReference type="ARBA" id="ARBA00010183"/>
    </source>
</evidence>
<keyword evidence="6 10" id="KW-0378">Hydrolase</keyword>
<dbReference type="InterPro" id="IPR000999">
    <property type="entry name" value="RNase_III_dom"/>
</dbReference>
<evidence type="ECO:0000256" key="7">
    <source>
        <dbReference type="ARBA" id="ARBA00022884"/>
    </source>
</evidence>
<dbReference type="Gene3D" id="3.30.160.20">
    <property type="match status" value="1"/>
</dbReference>
<dbReference type="PROSITE" id="PS00517">
    <property type="entry name" value="RNASE_3_1"/>
    <property type="match status" value="1"/>
</dbReference>
<dbReference type="OrthoDB" id="106853at2157"/>
<evidence type="ECO:0000256" key="3">
    <source>
        <dbReference type="ARBA" id="ARBA00012177"/>
    </source>
</evidence>
<feature type="domain" description="DRBM" evidence="8">
    <location>
        <begin position="152"/>
        <end position="220"/>
    </location>
</feature>
<dbReference type="HAMAP" id="MF_00104">
    <property type="entry name" value="RNase_III"/>
    <property type="match status" value="1"/>
</dbReference>
<dbReference type="PROSITE" id="PS50142">
    <property type="entry name" value="RNASE_3_2"/>
    <property type="match status" value="1"/>
</dbReference>
<organism evidence="10 11">
    <name type="scientific">Methanobrevibacter woesei</name>
    <dbReference type="NCBI Taxonomy" id="190976"/>
    <lineage>
        <taxon>Archaea</taxon>
        <taxon>Methanobacteriati</taxon>
        <taxon>Methanobacteriota</taxon>
        <taxon>Methanomada group</taxon>
        <taxon>Methanobacteria</taxon>
        <taxon>Methanobacteriales</taxon>
        <taxon>Methanobacteriaceae</taxon>
        <taxon>Methanobrevibacter</taxon>
    </lineage>
</organism>
<dbReference type="EMBL" id="MZGU01000004">
    <property type="protein sequence ID" value="PWB86209.1"/>
    <property type="molecule type" value="Genomic_DNA"/>
</dbReference>
<evidence type="ECO:0000313" key="11">
    <source>
        <dbReference type="Proteomes" id="UP000245577"/>
    </source>
</evidence>
<dbReference type="InterPro" id="IPR011907">
    <property type="entry name" value="RNase_III"/>
</dbReference>
<keyword evidence="4" id="KW-0540">Nuclease</keyword>
<dbReference type="SMART" id="SM00358">
    <property type="entry name" value="DSRM"/>
    <property type="match status" value="1"/>
</dbReference>
<reference evidence="10 11" key="1">
    <citation type="submission" date="2017-03" db="EMBL/GenBank/DDBJ databases">
        <title>Genome sequence of Methanobrevibacter wosei.</title>
        <authorList>
            <person name="Poehlein A."/>
            <person name="Seedorf H."/>
            <person name="Daniel R."/>
        </authorList>
    </citation>
    <scope>NUCLEOTIDE SEQUENCE [LARGE SCALE GENOMIC DNA]</scope>
    <source>
        <strain evidence="10 11">DSM 11979</strain>
    </source>
</reference>
<comment type="catalytic activity">
    <reaction evidence="1">
        <text>Endonucleolytic cleavage to 5'-phosphomonoester.</text>
        <dbReference type="EC" id="3.1.26.3"/>
    </reaction>
</comment>
<dbReference type="GO" id="GO:0010468">
    <property type="term" value="P:regulation of gene expression"/>
    <property type="evidence" value="ECO:0007669"/>
    <property type="project" value="TreeGrafter"/>
</dbReference>
<dbReference type="CDD" id="cd00593">
    <property type="entry name" value="RIBOc"/>
    <property type="match status" value="1"/>
</dbReference>
<evidence type="ECO:0000256" key="5">
    <source>
        <dbReference type="ARBA" id="ARBA00022759"/>
    </source>
</evidence>
<dbReference type="GO" id="GO:0004525">
    <property type="term" value="F:ribonuclease III activity"/>
    <property type="evidence" value="ECO:0007669"/>
    <property type="project" value="UniProtKB-EC"/>
</dbReference>
<dbReference type="PANTHER" id="PTHR11207">
    <property type="entry name" value="RIBONUCLEASE III"/>
    <property type="match status" value="1"/>
</dbReference>
<dbReference type="Proteomes" id="UP000245577">
    <property type="component" value="Unassembled WGS sequence"/>
</dbReference>
<gene>
    <name evidence="10" type="primary">rnc</name>
    <name evidence="10" type="ORF">MBBWO_10630</name>
</gene>
<dbReference type="CDD" id="cd10845">
    <property type="entry name" value="DSRM_RNAse_III_family"/>
    <property type="match status" value="1"/>
</dbReference>
<dbReference type="PROSITE" id="PS50137">
    <property type="entry name" value="DS_RBD"/>
    <property type="match status" value="1"/>
</dbReference>
<keyword evidence="5" id="KW-0255">Endonuclease</keyword>
<comment type="similarity">
    <text evidence="2">Belongs to the ribonuclease III family.</text>
</comment>
<dbReference type="GO" id="GO:0006364">
    <property type="term" value="P:rRNA processing"/>
    <property type="evidence" value="ECO:0007669"/>
    <property type="project" value="InterPro"/>
</dbReference>
<comment type="caution">
    <text evidence="10">The sequence shown here is derived from an EMBL/GenBank/DDBJ whole genome shotgun (WGS) entry which is preliminary data.</text>
</comment>
<protein>
    <recommendedName>
        <fullName evidence="3">ribonuclease III</fullName>
        <ecNumber evidence="3">3.1.26.3</ecNumber>
    </recommendedName>
</protein>
<dbReference type="SUPFAM" id="SSF69065">
    <property type="entry name" value="RNase III domain-like"/>
    <property type="match status" value="1"/>
</dbReference>
<dbReference type="SMART" id="SM00535">
    <property type="entry name" value="RIBOc"/>
    <property type="match status" value="1"/>
</dbReference>
<dbReference type="Gene3D" id="1.10.1520.10">
    <property type="entry name" value="Ribonuclease III domain"/>
    <property type="match status" value="1"/>
</dbReference>
<accession>A0A2U1S830</accession>
<keyword evidence="11" id="KW-1185">Reference proteome</keyword>
<dbReference type="RefSeq" id="WP_116669841.1">
    <property type="nucleotide sequence ID" value="NZ_CALIUN010000004.1"/>
</dbReference>
<proteinExistence type="inferred from homology"/>
<keyword evidence="7" id="KW-0694">RNA-binding</keyword>
<evidence type="ECO:0000313" key="10">
    <source>
        <dbReference type="EMBL" id="PWB86209.1"/>
    </source>
</evidence>
<dbReference type="AlphaFoldDB" id="A0A2U1S830"/>
<evidence type="ECO:0000259" key="8">
    <source>
        <dbReference type="PROSITE" id="PS50137"/>
    </source>
</evidence>
<evidence type="ECO:0000256" key="6">
    <source>
        <dbReference type="ARBA" id="ARBA00022801"/>
    </source>
</evidence>
<dbReference type="Pfam" id="PF00035">
    <property type="entry name" value="dsrm"/>
    <property type="match status" value="1"/>
</dbReference>
<dbReference type="InterPro" id="IPR036389">
    <property type="entry name" value="RNase_III_sf"/>
</dbReference>
<evidence type="ECO:0000256" key="1">
    <source>
        <dbReference type="ARBA" id="ARBA00000109"/>
    </source>
</evidence>
<dbReference type="InterPro" id="IPR014720">
    <property type="entry name" value="dsRBD_dom"/>
</dbReference>
<dbReference type="PANTHER" id="PTHR11207:SF0">
    <property type="entry name" value="RIBONUCLEASE 3"/>
    <property type="match status" value="1"/>
</dbReference>
<sequence>MNLLEKFNIIPNDEHLYEVAFMHGSYSAKIGVDYTYERLEFLGDSVLNMIVSEYLFKKYSDYKEGDLTKLRANYVCQTALIFYSHELGLDKHIKIFSEDNNISDNEILSITADVFESFLGAIFLDQGIEFAKDYISKIIFKYIDQEKVFFADYKSAMKEYGDAEEVDVSYEIIEEYGLPHDKTFIISILVDGKEMGIGKGKNKKEAEQKAAEKAMEKLGIEKY</sequence>
<feature type="domain" description="RNase III" evidence="9">
    <location>
        <begin position="1"/>
        <end position="127"/>
    </location>
</feature>
<dbReference type="SUPFAM" id="SSF54768">
    <property type="entry name" value="dsRNA-binding domain-like"/>
    <property type="match status" value="1"/>
</dbReference>
<dbReference type="EC" id="3.1.26.3" evidence="3"/>
<dbReference type="Pfam" id="PF14622">
    <property type="entry name" value="Ribonucleas_3_3"/>
    <property type="match status" value="1"/>
</dbReference>